<name>A0A0A9CJ86_ARUDO</name>
<proteinExistence type="predicted"/>
<reference evidence="1" key="1">
    <citation type="submission" date="2014-09" db="EMBL/GenBank/DDBJ databases">
        <authorList>
            <person name="Magalhaes I.L.F."/>
            <person name="Oliveira U."/>
            <person name="Santos F.R."/>
            <person name="Vidigal T.H.D.A."/>
            <person name="Brescovit A.D."/>
            <person name="Santos A.J."/>
        </authorList>
    </citation>
    <scope>NUCLEOTIDE SEQUENCE</scope>
    <source>
        <tissue evidence="1">Shoot tissue taken approximately 20 cm above the soil surface</tissue>
    </source>
</reference>
<dbReference type="EMBL" id="GBRH01221511">
    <property type="protein sequence ID" value="JAD76384.1"/>
    <property type="molecule type" value="Transcribed_RNA"/>
</dbReference>
<organism evidence="1">
    <name type="scientific">Arundo donax</name>
    <name type="common">Giant reed</name>
    <name type="synonym">Donax arundinaceus</name>
    <dbReference type="NCBI Taxonomy" id="35708"/>
    <lineage>
        <taxon>Eukaryota</taxon>
        <taxon>Viridiplantae</taxon>
        <taxon>Streptophyta</taxon>
        <taxon>Embryophyta</taxon>
        <taxon>Tracheophyta</taxon>
        <taxon>Spermatophyta</taxon>
        <taxon>Magnoliopsida</taxon>
        <taxon>Liliopsida</taxon>
        <taxon>Poales</taxon>
        <taxon>Poaceae</taxon>
        <taxon>PACMAD clade</taxon>
        <taxon>Arundinoideae</taxon>
        <taxon>Arundineae</taxon>
        <taxon>Arundo</taxon>
    </lineage>
</organism>
<protein>
    <submittedName>
        <fullName evidence="1">Uncharacterized protein</fullName>
    </submittedName>
</protein>
<evidence type="ECO:0000313" key="1">
    <source>
        <dbReference type="EMBL" id="JAD76384.1"/>
    </source>
</evidence>
<accession>A0A0A9CJ86</accession>
<dbReference type="AlphaFoldDB" id="A0A0A9CJ86"/>
<reference evidence="1" key="2">
    <citation type="journal article" date="2015" name="Data Brief">
        <title>Shoot transcriptome of the giant reed, Arundo donax.</title>
        <authorList>
            <person name="Barrero R.A."/>
            <person name="Guerrero F.D."/>
            <person name="Moolhuijzen P."/>
            <person name="Goolsby J.A."/>
            <person name="Tidwell J."/>
            <person name="Bellgard S.E."/>
            <person name="Bellgard M.I."/>
        </authorList>
    </citation>
    <scope>NUCLEOTIDE SEQUENCE</scope>
    <source>
        <tissue evidence="1">Shoot tissue taken approximately 20 cm above the soil surface</tissue>
    </source>
</reference>
<sequence>MPARRLRCSLRRGLESYSRIFLRAMAGSEQGFWKVLEA</sequence>